<comment type="catalytic activity">
    <reaction evidence="9">
        <text>L-threonyl-[protein] + ATP = O-phospho-L-threonyl-[protein] + ADP + H(+)</text>
        <dbReference type="Rhea" id="RHEA:46608"/>
        <dbReference type="Rhea" id="RHEA-COMP:11060"/>
        <dbReference type="Rhea" id="RHEA-COMP:11605"/>
        <dbReference type="ChEBI" id="CHEBI:15378"/>
        <dbReference type="ChEBI" id="CHEBI:30013"/>
        <dbReference type="ChEBI" id="CHEBI:30616"/>
        <dbReference type="ChEBI" id="CHEBI:61977"/>
        <dbReference type="ChEBI" id="CHEBI:456216"/>
        <dbReference type="EC" id="2.7.12.1"/>
    </reaction>
</comment>
<evidence type="ECO:0000259" key="13">
    <source>
        <dbReference type="PROSITE" id="PS50011"/>
    </source>
</evidence>
<evidence type="ECO:0000256" key="3">
    <source>
        <dbReference type="ARBA" id="ARBA00022527"/>
    </source>
</evidence>
<evidence type="ECO:0000256" key="11">
    <source>
        <dbReference type="PROSITE-ProRule" id="PRU10141"/>
    </source>
</evidence>
<keyword evidence="7 11" id="KW-0067">ATP-binding</keyword>
<dbReference type="PANTHER" id="PTHR24058:SF22">
    <property type="entry name" value="DUAL SPECIFICITY TYROSINE-PHOSPHORYLATION-REGULATED KINASE 4"/>
    <property type="match status" value="1"/>
</dbReference>
<feature type="region of interest" description="Disordered" evidence="12">
    <location>
        <begin position="30"/>
        <end position="62"/>
    </location>
</feature>
<evidence type="ECO:0000256" key="5">
    <source>
        <dbReference type="ARBA" id="ARBA00022741"/>
    </source>
</evidence>
<dbReference type="Proteomes" id="UP000321570">
    <property type="component" value="Unassembled WGS sequence"/>
</dbReference>
<keyword evidence="15" id="KW-1185">Reference proteome</keyword>
<reference evidence="14 15" key="1">
    <citation type="submission" date="2019-07" db="EMBL/GenBank/DDBJ databases">
        <authorList>
            <person name="Jastrzebski P J."/>
            <person name="Paukszto L."/>
            <person name="Jastrzebski P J."/>
        </authorList>
    </citation>
    <scope>NUCLEOTIDE SEQUENCE [LARGE SCALE GENOMIC DNA]</scope>
    <source>
        <strain evidence="14 15">WMS-il1</strain>
    </source>
</reference>
<dbReference type="GO" id="GO:0005737">
    <property type="term" value="C:cytoplasm"/>
    <property type="evidence" value="ECO:0007669"/>
    <property type="project" value="TreeGrafter"/>
</dbReference>
<evidence type="ECO:0000313" key="14">
    <source>
        <dbReference type="EMBL" id="VUZ44486.1"/>
    </source>
</evidence>
<evidence type="ECO:0000256" key="4">
    <source>
        <dbReference type="ARBA" id="ARBA00022679"/>
    </source>
</evidence>
<dbReference type="AlphaFoldDB" id="A0A564YB95"/>
<dbReference type="InterPro" id="IPR017441">
    <property type="entry name" value="Protein_kinase_ATP_BS"/>
</dbReference>
<dbReference type="EC" id="2.7.12.1" evidence="2"/>
<keyword evidence="5 11" id="KW-0547">Nucleotide-binding</keyword>
<dbReference type="InterPro" id="IPR011009">
    <property type="entry name" value="Kinase-like_dom_sf"/>
</dbReference>
<keyword evidence="3" id="KW-0723">Serine/threonine-protein kinase</keyword>
<dbReference type="SUPFAM" id="SSF56112">
    <property type="entry name" value="Protein kinase-like (PK-like)"/>
    <property type="match status" value="1"/>
</dbReference>
<dbReference type="InterPro" id="IPR050494">
    <property type="entry name" value="Ser_Thr_dual-spec_kinase"/>
</dbReference>
<sequence length="611" mass="68882">MEPTPAGGLKIELPQPDPKDEVLKFFDEGIGNDENYSKPVDEPISRGSSEHNTAVTTGSSGFESMGKGVRIVKYKDRDEKKKSVDRIENRRFKKSLLKVESQTSTTDSSIKKIKGGLYLNGDSHCTVSESNTSSYNSSHHLSSSNGSYKSSGGILQNNTSGFYRVPDKKLHRSHKSYHGNGAKFFIITSVDRNNNLGSPKSKRERKLPKESAGHHQKAETKAPVSQGVFSITTVTSNVTTGHKPDNHRSKQQSNENRRWFTPEKVIRRYGSSLSDYERSEILHYEKIYYFGLGAAKSSGRNEFYNSGFDNKKGEYKTVEHDHIAYRYEVLETIGRGAFGEVVSAYDHKKQRKVALKIIRNRPNLHEQARVEVKALKILKKHDPKGKNFTLQIFDSFTFRNHPCIVCELIGENLYEVLNRGNFQGLPVKIIRSVTKCVLKCLAILNEESIIHCDIKPENILLVPGDKVQVKLIDFGSSCRVEEQIYNYIQSRYYRAPEVIMGMRYTTSIDMWSLGCVLAELHTGVPLFPGSNEANQLQCIANLMGEPPEEMILKSSMFSKLADGKKVGFKLATSSEKNFDDEMGSVDSLFKDFVRRCLVFSSNQSARTFLIC</sequence>
<accession>A0A564YB95</accession>
<comment type="similarity">
    <text evidence="1">Belongs to the protein kinase superfamily. CMGC Ser/Thr protein kinase family. MNB/DYRK subfamily.</text>
</comment>
<dbReference type="SMART" id="SM00220">
    <property type="entry name" value="S_TKc"/>
    <property type="match status" value="1"/>
</dbReference>
<evidence type="ECO:0000256" key="8">
    <source>
        <dbReference type="ARBA" id="ARBA00049003"/>
    </source>
</evidence>
<dbReference type="InterPro" id="IPR042521">
    <property type="entry name" value="DYRK"/>
</dbReference>
<dbReference type="GO" id="GO:0004712">
    <property type="term" value="F:protein serine/threonine/tyrosine kinase activity"/>
    <property type="evidence" value="ECO:0007669"/>
    <property type="project" value="UniProtKB-EC"/>
</dbReference>
<comment type="catalytic activity">
    <reaction evidence="8">
        <text>L-seryl-[protein] + ATP = O-phospho-L-seryl-[protein] + ADP + H(+)</text>
        <dbReference type="Rhea" id="RHEA:17989"/>
        <dbReference type="Rhea" id="RHEA-COMP:9863"/>
        <dbReference type="Rhea" id="RHEA-COMP:11604"/>
        <dbReference type="ChEBI" id="CHEBI:15378"/>
        <dbReference type="ChEBI" id="CHEBI:29999"/>
        <dbReference type="ChEBI" id="CHEBI:30616"/>
        <dbReference type="ChEBI" id="CHEBI:83421"/>
        <dbReference type="ChEBI" id="CHEBI:456216"/>
        <dbReference type="EC" id="2.7.12.1"/>
    </reaction>
</comment>
<proteinExistence type="inferred from homology"/>
<dbReference type="GO" id="GO:0005524">
    <property type="term" value="F:ATP binding"/>
    <property type="evidence" value="ECO:0007669"/>
    <property type="project" value="UniProtKB-UniRule"/>
</dbReference>
<dbReference type="GO" id="GO:0005856">
    <property type="term" value="C:cytoskeleton"/>
    <property type="evidence" value="ECO:0007669"/>
    <property type="project" value="TreeGrafter"/>
</dbReference>
<dbReference type="Gene3D" id="3.30.200.20">
    <property type="entry name" value="Phosphorylase Kinase, domain 1"/>
    <property type="match status" value="1"/>
</dbReference>
<evidence type="ECO:0000313" key="15">
    <source>
        <dbReference type="Proteomes" id="UP000321570"/>
    </source>
</evidence>
<dbReference type="PANTHER" id="PTHR24058">
    <property type="entry name" value="DUAL SPECIFICITY PROTEIN KINASE"/>
    <property type="match status" value="1"/>
</dbReference>
<feature type="domain" description="Protein kinase" evidence="13">
    <location>
        <begin position="327"/>
        <end position="611"/>
    </location>
</feature>
<comment type="catalytic activity">
    <reaction evidence="10">
        <text>L-tyrosyl-[protein] + ATP = O-phospho-L-tyrosyl-[protein] + ADP + H(+)</text>
        <dbReference type="Rhea" id="RHEA:10596"/>
        <dbReference type="Rhea" id="RHEA-COMP:10136"/>
        <dbReference type="Rhea" id="RHEA-COMP:20101"/>
        <dbReference type="ChEBI" id="CHEBI:15378"/>
        <dbReference type="ChEBI" id="CHEBI:30616"/>
        <dbReference type="ChEBI" id="CHEBI:46858"/>
        <dbReference type="ChEBI" id="CHEBI:61978"/>
        <dbReference type="ChEBI" id="CHEBI:456216"/>
        <dbReference type="EC" id="2.7.12.1"/>
    </reaction>
</comment>
<gene>
    <name evidence="14" type="ORF">WMSIL1_LOCUS4538</name>
</gene>
<evidence type="ECO:0000256" key="1">
    <source>
        <dbReference type="ARBA" id="ARBA00008867"/>
    </source>
</evidence>
<keyword evidence="6" id="KW-0418">Kinase</keyword>
<dbReference type="InterPro" id="IPR008271">
    <property type="entry name" value="Ser/Thr_kinase_AS"/>
</dbReference>
<keyword evidence="4" id="KW-0808">Transferase</keyword>
<feature type="region of interest" description="Disordered" evidence="12">
    <location>
        <begin position="128"/>
        <end position="150"/>
    </location>
</feature>
<evidence type="ECO:0000256" key="10">
    <source>
        <dbReference type="ARBA" id="ARBA00051680"/>
    </source>
</evidence>
<feature type="compositionally biased region" description="Polar residues" evidence="12">
    <location>
        <begin position="46"/>
        <end position="62"/>
    </location>
</feature>
<feature type="region of interest" description="Disordered" evidence="12">
    <location>
        <begin position="236"/>
        <end position="259"/>
    </location>
</feature>
<dbReference type="PROSITE" id="PS00108">
    <property type="entry name" value="PROTEIN_KINASE_ST"/>
    <property type="match status" value="1"/>
</dbReference>
<protein>
    <recommendedName>
        <fullName evidence="2">dual-specificity kinase</fullName>
        <ecNumber evidence="2">2.7.12.1</ecNumber>
    </recommendedName>
</protein>
<dbReference type="PROSITE" id="PS00107">
    <property type="entry name" value="PROTEIN_KINASE_ATP"/>
    <property type="match status" value="1"/>
</dbReference>
<dbReference type="InterPro" id="IPR000719">
    <property type="entry name" value="Prot_kinase_dom"/>
</dbReference>
<dbReference type="GO" id="GO:0004674">
    <property type="term" value="F:protein serine/threonine kinase activity"/>
    <property type="evidence" value="ECO:0007669"/>
    <property type="project" value="UniProtKB-KW"/>
</dbReference>
<organism evidence="14 15">
    <name type="scientific">Hymenolepis diminuta</name>
    <name type="common">Rat tapeworm</name>
    <dbReference type="NCBI Taxonomy" id="6216"/>
    <lineage>
        <taxon>Eukaryota</taxon>
        <taxon>Metazoa</taxon>
        <taxon>Spiralia</taxon>
        <taxon>Lophotrochozoa</taxon>
        <taxon>Platyhelminthes</taxon>
        <taxon>Cestoda</taxon>
        <taxon>Eucestoda</taxon>
        <taxon>Cyclophyllidea</taxon>
        <taxon>Hymenolepididae</taxon>
        <taxon>Hymenolepis</taxon>
    </lineage>
</organism>
<evidence type="ECO:0000256" key="6">
    <source>
        <dbReference type="ARBA" id="ARBA00022777"/>
    </source>
</evidence>
<feature type="compositionally biased region" description="Basic and acidic residues" evidence="12">
    <location>
        <begin position="35"/>
        <end position="44"/>
    </location>
</feature>
<dbReference type="EMBL" id="CABIJS010000123">
    <property type="protein sequence ID" value="VUZ44486.1"/>
    <property type="molecule type" value="Genomic_DNA"/>
</dbReference>
<name>A0A564YB95_HYMDI</name>
<feature type="region of interest" description="Disordered" evidence="12">
    <location>
        <begin position="193"/>
        <end position="223"/>
    </location>
</feature>
<evidence type="ECO:0000256" key="12">
    <source>
        <dbReference type="SAM" id="MobiDB-lite"/>
    </source>
</evidence>
<feature type="binding site" evidence="11">
    <location>
        <position position="356"/>
    </location>
    <ligand>
        <name>ATP</name>
        <dbReference type="ChEBI" id="CHEBI:30616"/>
    </ligand>
</feature>
<dbReference type="Pfam" id="PF00069">
    <property type="entry name" value="Pkinase"/>
    <property type="match status" value="1"/>
</dbReference>
<dbReference type="Gene3D" id="3.30.10.30">
    <property type="entry name" value="DYRK"/>
    <property type="match status" value="1"/>
</dbReference>
<evidence type="ECO:0000256" key="9">
    <source>
        <dbReference type="ARBA" id="ARBA00049308"/>
    </source>
</evidence>
<dbReference type="PROSITE" id="PS50011">
    <property type="entry name" value="PROTEIN_KINASE_DOM"/>
    <property type="match status" value="1"/>
</dbReference>
<evidence type="ECO:0000256" key="7">
    <source>
        <dbReference type="ARBA" id="ARBA00022840"/>
    </source>
</evidence>
<dbReference type="Gene3D" id="1.10.510.10">
    <property type="entry name" value="Transferase(Phosphotransferase) domain 1"/>
    <property type="match status" value="1"/>
</dbReference>
<feature type="compositionally biased region" description="Basic and acidic residues" evidence="12">
    <location>
        <begin position="207"/>
        <end position="220"/>
    </location>
</feature>
<evidence type="ECO:0000256" key="2">
    <source>
        <dbReference type="ARBA" id="ARBA00013203"/>
    </source>
</evidence>